<feature type="signal peptide" evidence="2">
    <location>
        <begin position="1"/>
        <end position="18"/>
    </location>
</feature>
<evidence type="ECO:0000256" key="1">
    <source>
        <dbReference type="ARBA" id="ARBA00022729"/>
    </source>
</evidence>
<dbReference type="EMBL" id="MAAX01000075">
    <property type="protein sequence ID" value="OUS17848.1"/>
    <property type="molecule type" value="Genomic_DNA"/>
</dbReference>
<dbReference type="AlphaFoldDB" id="A0A1Z8B5W0"/>
<gene>
    <name evidence="4" type="ORF">A9Q93_04650</name>
</gene>
<accession>A0A1Z8B5W0</accession>
<name>A0A1Z8B5W0_9FLAO</name>
<dbReference type="RefSeq" id="WP_303686227.1">
    <property type="nucleotide sequence ID" value="NZ_CAJXYO010000040.1"/>
</dbReference>
<dbReference type="NCBIfam" id="TIGR04183">
    <property type="entry name" value="Por_Secre_tail"/>
    <property type="match status" value="1"/>
</dbReference>
<proteinExistence type="predicted"/>
<dbReference type="InterPro" id="IPR026444">
    <property type="entry name" value="Secre_tail"/>
</dbReference>
<evidence type="ECO:0000313" key="4">
    <source>
        <dbReference type="EMBL" id="OUS17848.1"/>
    </source>
</evidence>
<dbReference type="Proteomes" id="UP000196102">
    <property type="component" value="Unassembled WGS sequence"/>
</dbReference>
<dbReference type="Pfam" id="PF18962">
    <property type="entry name" value="Por_Secre_tail"/>
    <property type="match status" value="1"/>
</dbReference>
<reference evidence="5" key="1">
    <citation type="journal article" date="2017" name="Proc. Natl. Acad. Sci. U.S.A.">
        <title>Simulation of Deepwater Horizon oil plume reveals substrate specialization within a complex community of hydrocarbon-degraders.</title>
        <authorList>
            <person name="Hu P."/>
            <person name="Dubinsky E.A."/>
            <person name="Probst A.J."/>
            <person name="Wang J."/>
            <person name="Sieber C.M.K."/>
            <person name="Tom L.M."/>
            <person name="Gardinali P."/>
            <person name="Banfield J.F."/>
            <person name="Atlas R.M."/>
            <person name="Andersen G.L."/>
        </authorList>
    </citation>
    <scope>NUCLEOTIDE SEQUENCE [LARGE SCALE GENOMIC DNA]</scope>
</reference>
<keyword evidence="1 2" id="KW-0732">Signal</keyword>
<organism evidence="4 5">
    <name type="scientific">Nonlabens dokdonensis</name>
    <dbReference type="NCBI Taxonomy" id="328515"/>
    <lineage>
        <taxon>Bacteria</taxon>
        <taxon>Pseudomonadati</taxon>
        <taxon>Bacteroidota</taxon>
        <taxon>Flavobacteriia</taxon>
        <taxon>Flavobacteriales</taxon>
        <taxon>Flavobacteriaceae</taxon>
        <taxon>Nonlabens</taxon>
    </lineage>
</organism>
<sequence length="531" mass="56304">MKKITFLLILFITNLGFAQPSTSPAAPTNNAADVVSIYGDTYTNIANNYDPNWGQSGHTQVNPMFDPGNGELLLAYPNFNYQGTELTATNVSSMEFLHVDIWTSATPGATDIQVSPINNGSGAGETLVSITYTSGAWTSVDIPKSAFTGMTWDSVFQMKFAANGPGSTVPVDIYLDNVYFWKNPTVAGADATLSAIEIDNAPLSNFSSGVFSYNVDLPSGTTTVPQITLATATDSNAMVVINQATALPGDATINVTSMNGMSNETYTISFAAVGPSMGAATPPNRVPADVISIFSDAYSDIAVDTFNTNWCPGNTSDVTIAGEAMKRVDGLGCEGVDWQGARTIDASGFTNFHMDIYIEEPNLVGKEINLKFSQWGGTAGEVSAFQLQIGDGAGAAQTLVNGWNVIDVVIDAAFTGDTTRNDIVQFIITSNVSTIWYDNLYLHKNTTASVSDFSAAPFKVYPNPAVSGWTISSTDTILHSVQVYDLSGKLVLTQDADSTSVLINSDTLSNGVYIAKVTSAQGSQNLKLVKN</sequence>
<evidence type="ECO:0000313" key="5">
    <source>
        <dbReference type="Proteomes" id="UP000196102"/>
    </source>
</evidence>
<feature type="domain" description="Secretion system C-terminal sorting" evidence="3">
    <location>
        <begin position="460"/>
        <end position="527"/>
    </location>
</feature>
<evidence type="ECO:0000259" key="3">
    <source>
        <dbReference type="Pfam" id="PF18962"/>
    </source>
</evidence>
<comment type="caution">
    <text evidence="4">The sequence shown here is derived from an EMBL/GenBank/DDBJ whole genome shotgun (WGS) entry which is preliminary data.</text>
</comment>
<protein>
    <recommendedName>
        <fullName evidence="3">Secretion system C-terminal sorting domain-containing protein</fullName>
    </recommendedName>
</protein>
<feature type="chain" id="PRO_5012487289" description="Secretion system C-terminal sorting domain-containing protein" evidence="2">
    <location>
        <begin position="19"/>
        <end position="531"/>
    </location>
</feature>
<evidence type="ECO:0000256" key="2">
    <source>
        <dbReference type="SAM" id="SignalP"/>
    </source>
</evidence>